<dbReference type="RefSeq" id="WP_075048799.1">
    <property type="nucleotide sequence ID" value="NZ_CP012328.1"/>
</dbReference>
<name>A0A0K1P7R7_9MOLU</name>
<dbReference type="InterPro" id="IPR020103">
    <property type="entry name" value="PsdUridine_synth_cat_dom_sf"/>
</dbReference>
<dbReference type="InterPro" id="IPR020095">
    <property type="entry name" value="PsdUridine_synth_TruA_C"/>
</dbReference>
<dbReference type="GO" id="GO:0160147">
    <property type="term" value="F:tRNA pseudouridine(38-40) synthase activity"/>
    <property type="evidence" value="ECO:0007669"/>
    <property type="project" value="UniProtKB-EC"/>
</dbReference>
<evidence type="ECO:0000259" key="8">
    <source>
        <dbReference type="Pfam" id="PF01416"/>
    </source>
</evidence>
<dbReference type="Proteomes" id="UP000067243">
    <property type="component" value="Chromosome"/>
</dbReference>
<dbReference type="Pfam" id="PF01416">
    <property type="entry name" value="PseudoU_synth_1"/>
    <property type="match status" value="2"/>
</dbReference>
<organism evidence="9 10">
    <name type="scientific">Spiroplasma turonicum</name>
    <dbReference type="NCBI Taxonomy" id="216946"/>
    <lineage>
        <taxon>Bacteria</taxon>
        <taxon>Bacillati</taxon>
        <taxon>Mycoplasmatota</taxon>
        <taxon>Mollicutes</taxon>
        <taxon>Entomoplasmatales</taxon>
        <taxon>Spiroplasmataceae</taxon>
        <taxon>Spiroplasma</taxon>
    </lineage>
</organism>
<comment type="caution">
    <text evidence="4">Lacks conserved residue(s) required for the propagation of feature annotation.</text>
</comment>
<gene>
    <name evidence="4 9" type="primary">truA</name>
    <name evidence="9" type="ORF">STURON_00993</name>
</gene>
<dbReference type="GO" id="GO:0031119">
    <property type="term" value="P:tRNA pseudouridine synthesis"/>
    <property type="evidence" value="ECO:0007669"/>
    <property type="project" value="UniProtKB-UniRule"/>
</dbReference>
<evidence type="ECO:0000313" key="9">
    <source>
        <dbReference type="EMBL" id="AKU80239.1"/>
    </source>
</evidence>
<feature type="binding site" evidence="4 6">
    <location>
        <position position="110"/>
    </location>
    <ligand>
        <name>substrate</name>
    </ligand>
</feature>
<evidence type="ECO:0000256" key="6">
    <source>
        <dbReference type="PIRSR" id="PIRSR001430-2"/>
    </source>
</evidence>
<evidence type="ECO:0000256" key="4">
    <source>
        <dbReference type="HAMAP-Rule" id="MF_00171"/>
    </source>
</evidence>
<evidence type="ECO:0000256" key="5">
    <source>
        <dbReference type="PIRSR" id="PIRSR001430-1"/>
    </source>
</evidence>
<evidence type="ECO:0000256" key="3">
    <source>
        <dbReference type="ARBA" id="ARBA00023235"/>
    </source>
</evidence>
<dbReference type="EMBL" id="CP012328">
    <property type="protein sequence ID" value="AKU80239.1"/>
    <property type="molecule type" value="Genomic_DNA"/>
</dbReference>
<dbReference type="STRING" id="216946.STURO_v1c09880"/>
<sequence length="248" mass="28503">MFYFLMTISYDGTDFCGWVKQKNKKTIQGELESAISKVAPNSLFKLVGASKTDSGVHALDQKVWVELNFNPNIEGFLKAINKTLPIGIKILAMESIPKSYRVRNCKYKIYKYSISFNNLDILTNRFSCYIQKNHFDFNKLKEALNIFIGQHNFINFSGLTYLESQTINPIRKVDDINVLMNDNLIEVFFKAKGFIRYQIRMIMGASIAHALNKVSLKDIIDTLNMKKNKLPYKAEACGLMLLKIKNNK</sequence>
<feature type="domain" description="Pseudouridine synthase I TruA alpha/beta" evidence="8">
    <location>
        <begin position="144"/>
        <end position="244"/>
    </location>
</feature>
<comment type="subunit">
    <text evidence="4">Homodimer.</text>
</comment>
<dbReference type="PIRSF" id="PIRSF001430">
    <property type="entry name" value="tRNA_psdUrid_synth"/>
    <property type="match status" value="1"/>
</dbReference>
<dbReference type="InterPro" id="IPR001406">
    <property type="entry name" value="PsdUridine_synth_TruA"/>
</dbReference>
<evidence type="ECO:0000256" key="1">
    <source>
        <dbReference type="ARBA" id="ARBA00009375"/>
    </source>
</evidence>
<comment type="function">
    <text evidence="4">Formation of pseudouridine at positions 38, 39 and 40 in the anticodon stem and loop of transfer RNAs.</text>
</comment>
<dbReference type="EC" id="5.4.99.12" evidence="4"/>
<comment type="catalytic activity">
    <reaction evidence="4 7">
        <text>uridine(38/39/40) in tRNA = pseudouridine(38/39/40) in tRNA</text>
        <dbReference type="Rhea" id="RHEA:22376"/>
        <dbReference type="Rhea" id="RHEA-COMP:10085"/>
        <dbReference type="Rhea" id="RHEA-COMP:10087"/>
        <dbReference type="ChEBI" id="CHEBI:65314"/>
        <dbReference type="ChEBI" id="CHEBI:65315"/>
        <dbReference type="EC" id="5.4.99.12"/>
    </reaction>
</comment>
<dbReference type="InterPro" id="IPR020094">
    <property type="entry name" value="TruA/RsuA/RluB/E/F_N"/>
</dbReference>
<dbReference type="GO" id="GO:0003723">
    <property type="term" value="F:RNA binding"/>
    <property type="evidence" value="ECO:0007669"/>
    <property type="project" value="InterPro"/>
</dbReference>
<comment type="similarity">
    <text evidence="1 4 7">Belongs to the tRNA pseudouridine synthase TruA family.</text>
</comment>
<evidence type="ECO:0000313" key="10">
    <source>
        <dbReference type="Proteomes" id="UP000067243"/>
    </source>
</evidence>
<protein>
    <recommendedName>
        <fullName evidence="4">tRNA pseudouridine synthase A</fullName>
        <ecNumber evidence="4">5.4.99.12</ecNumber>
    </recommendedName>
    <alternativeName>
        <fullName evidence="4">tRNA pseudouridine(38-40) synthase</fullName>
    </alternativeName>
    <alternativeName>
        <fullName evidence="4">tRNA pseudouridylate synthase I</fullName>
    </alternativeName>
    <alternativeName>
        <fullName evidence="4">tRNA-uridine isomerase I</fullName>
    </alternativeName>
</protein>
<accession>A0A0K1P7R7</accession>
<evidence type="ECO:0000256" key="2">
    <source>
        <dbReference type="ARBA" id="ARBA00022694"/>
    </source>
</evidence>
<dbReference type="KEGG" id="stur:STURON_00993"/>
<dbReference type="NCBIfam" id="TIGR00071">
    <property type="entry name" value="hisT_truA"/>
    <property type="match status" value="1"/>
</dbReference>
<dbReference type="HAMAP" id="MF_00171">
    <property type="entry name" value="TruA"/>
    <property type="match status" value="1"/>
</dbReference>
<dbReference type="Gene3D" id="3.30.70.660">
    <property type="entry name" value="Pseudouridine synthase I, catalytic domain, C-terminal subdomain"/>
    <property type="match status" value="1"/>
</dbReference>
<dbReference type="PANTHER" id="PTHR11142:SF0">
    <property type="entry name" value="TRNA PSEUDOURIDINE SYNTHASE-LIKE 1"/>
    <property type="match status" value="1"/>
</dbReference>
<feature type="domain" description="Pseudouridine synthase I TruA alpha/beta" evidence="8">
    <location>
        <begin position="8"/>
        <end position="63"/>
    </location>
</feature>
<dbReference type="PATRIC" id="fig|216946.3.peg.1028"/>
<dbReference type="SUPFAM" id="SSF55120">
    <property type="entry name" value="Pseudouridine synthase"/>
    <property type="match status" value="1"/>
</dbReference>
<dbReference type="OrthoDB" id="9811823at2"/>
<keyword evidence="3 4" id="KW-0413">Isomerase</keyword>
<keyword evidence="2 4" id="KW-0819">tRNA processing</keyword>
<proteinExistence type="inferred from homology"/>
<dbReference type="PANTHER" id="PTHR11142">
    <property type="entry name" value="PSEUDOURIDYLATE SYNTHASE"/>
    <property type="match status" value="1"/>
</dbReference>
<keyword evidence="10" id="KW-1185">Reference proteome</keyword>
<dbReference type="InterPro" id="IPR020097">
    <property type="entry name" value="PsdUridine_synth_TruA_a/b_dom"/>
</dbReference>
<dbReference type="Gene3D" id="3.30.70.580">
    <property type="entry name" value="Pseudouridine synthase I, catalytic domain, N-terminal subdomain"/>
    <property type="match status" value="1"/>
</dbReference>
<feature type="active site" description="Nucleophile" evidence="4 5">
    <location>
        <position position="53"/>
    </location>
</feature>
<reference evidence="9 10" key="1">
    <citation type="journal article" date="2015" name="Genome Announc.">
        <title>Complete Genome Sequence of Spiroplasma turonicum Strain Tab4cT, a Parasite of a Horse Fly, Haematopota sp. (Diptera: Tabanidae).</title>
        <authorList>
            <person name="Davis R.E."/>
            <person name="Shao J."/>
            <person name="Zhao Y."/>
            <person name="Gasparich G.E."/>
            <person name="Gaynor B.J."/>
            <person name="Donofrio N."/>
        </authorList>
    </citation>
    <scope>NUCLEOTIDE SEQUENCE [LARGE SCALE GENOMIC DNA]</scope>
    <source>
        <strain evidence="9 10">Tab4c</strain>
    </source>
</reference>
<dbReference type="AlphaFoldDB" id="A0A0K1P7R7"/>
<evidence type="ECO:0000256" key="7">
    <source>
        <dbReference type="RuleBase" id="RU003792"/>
    </source>
</evidence>